<keyword evidence="2" id="KW-1185">Reference proteome</keyword>
<feature type="non-terminal residue" evidence="1">
    <location>
        <position position="527"/>
    </location>
</feature>
<protein>
    <submittedName>
        <fullName evidence="1">Uncharacterized protein</fullName>
    </submittedName>
</protein>
<name>A0ABN9RSM6_9DINO</name>
<organism evidence="1 2">
    <name type="scientific">Prorocentrum cordatum</name>
    <dbReference type="NCBI Taxonomy" id="2364126"/>
    <lineage>
        <taxon>Eukaryota</taxon>
        <taxon>Sar</taxon>
        <taxon>Alveolata</taxon>
        <taxon>Dinophyceae</taxon>
        <taxon>Prorocentrales</taxon>
        <taxon>Prorocentraceae</taxon>
        <taxon>Prorocentrum</taxon>
    </lineage>
</organism>
<comment type="caution">
    <text evidence="1">The sequence shown here is derived from an EMBL/GenBank/DDBJ whole genome shotgun (WGS) entry which is preliminary data.</text>
</comment>
<dbReference type="EMBL" id="CAUYUJ010007892">
    <property type="protein sequence ID" value="CAK0822291.1"/>
    <property type="molecule type" value="Genomic_DNA"/>
</dbReference>
<proteinExistence type="predicted"/>
<evidence type="ECO:0000313" key="1">
    <source>
        <dbReference type="EMBL" id="CAK0822291.1"/>
    </source>
</evidence>
<sequence length="527" mass="57318">MKRSSSDAGENVSTGSRALAPLVASFKASNTAVIGIARCLKEQPEIIDDVTKWRIRKAHEEFASGFLDAPIQLNLLSGAASDVPVVNFAGFLQRCASESASFRNLLPATLREFPCPPAAPWDFILHFDEFVPGNVLRQDKKRKTLSFYGSFRSFGPDAVSSEDAWLPLAFVRHAVVDKVAGRIPGVVRQLLRRLFIGPDSASQRGARIDGIGPGGAPALIFFELSNLLLCDEDGAKNAWRLKGAAGVILCALCKNVHGIYDHAEPLLSAHDRTSAPDLFFSADLLQRLQAALPMGALCKMHGVNHVPDGLLLDAELRQDVSLDMRAHGPARCMIINGIAHIELSEFLCRLAAVGLTLERFRDIASAQRQTCTSSATSGKLDANGLFSDQRQEHLQTSKKYSAKASEIIAAVRLTRYALELLTAGSAQFKLDFARELASLAALAKSISLYLLAKRGAALADAWAVAPRDHAVAFESACGDCGVHIPKFHLCRHLPRQVLRDGFAVDALVTERYRDKSLRVAEFIDNTR</sequence>
<dbReference type="Proteomes" id="UP001189429">
    <property type="component" value="Unassembled WGS sequence"/>
</dbReference>
<evidence type="ECO:0000313" key="2">
    <source>
        <dbReference type="Proteomes" id="UP001189429"/>
    </source>
</evidence>
<accession>A0ABN9RSM6</accession>
<gene>
    <name evidence="1" type="ORF">PCOR1329_LOCUS23350</name>
</gene>
<reference evidence="1" key="1">
    <citation type="submission" date="2023-10" db="EMBL/GenBank/DDBJ databases">
        <authorList>
            <person name="Chen Y."/>
            <person name="Shah S."/>
            <person name="Dougan E. K."/>
            <person name="Thang M."/>
            <person name="Chan C."/>
        </authorList>
    </citation>
    <scope>NUCLEOTIDE SEQUENCE [LARGE SCALE GENOMIC DNA]</scope>
</reference>